<dbReference type="InterPro" id="IPR029787">
    <property type="entry name" value="Nucleotide_cyclase"/>
</dbReference>
<dbReference type="InterPro" id="IPR043128">
    <property type="entry name" value="Rev_trsase/Diguanyl_cyclase"/>
</dbReference>
<dbReference type="SUPFAM" id="SSF55073">
    <property type="entry name" value="Nucleotide cyclase"/>
    <property type="match status" value="1"/>
</dbReference>
<dbReference type="GO" id="GO:0005886">
    <property type="term" value="C:plasma membrane"/>
    <property type="evidence" value="ECO:0007669"/>
    <property type="project" value="TreeGrafter"/>
</dbReference>
<gene>
    <name evidence="2" type="ORF">Cch01nite_37630</name>
</gene>
<dbReference type="CDD" id="cd01949">
    <property type="entry name" value="GGDEF"/>
    <property type="match status" value="1"/>
</dbReference>
<dbReference type="InterPro" id="IPR000160">
    <property type="entry name" value="GGDEF_dom"/>
</dbReference>
<dbReference type="EMBL" id="BONK01000015">
    <property type="protein sequence ID" value="GIG23039.1"/>
    <property type="molecule type" value="Genomic_DNA"/>
</dbReference>
<sequence>MLGSVLESRERTPAALLVDAESALVASDVDTAKGLAAQAVAIAEAAGDAVMHARAITVLARVLYVRHDIAEAMSCVLTAIDLSTAMDDLPTLAKAHHVAARILVDTGDTTGGLEEGVAAMEAADSCGDLEAISAAARAMCNVYAALRQWERALTFAERYHEATRLLGDPTSECSAIDTVSFCYGGMASEAAERGDHEQAAELHEHTVVLSRWAMLMAREAGARRTEATAVANLAESLADCGRPQEGLDLLDSWPADPTRDTVPTIGHHRQTRGIILLALGRREEAAELLRLSIAEAPTRSHEINARRALASLLEDTGDLSGALTHYKRMLALLSDQASERAQLAAGVAAVRLETAQAQARALALANEAADLHENSEKLRRQAMEDPLTGLPNRRRLDELLASDLTTSSVVILDVDHFKRVNDDHSHLVGDSVLRVLAGLMRGSCRQGDTVARFGGEEFAMVMRGVSREGAIALAERTRQAVEGYDWASLAPGIAVTASFGAALGTEATTSIELLALADSRLRAAKAAGRNRVVGPPA</sequence>
<proteinExistence type="predicted"/>
<protein>
    <recommendedName>
        <fullName evidence="1">GGDEF domain-containing protein</fullName>
    </recommendedName>
</protein>
<dbReference type="PANTHER" id="PTHR45138">
    <property type="entry name" value="REGULATORY COMPONENTS OF SENSORY TRANSDUCTION SYSTEM"/>
    <property type="match status" value="1"/>
</dbReference>
<comment type="caution">
    <text evidence="2">The sequence shown here is derived from an EMBL/GenBank/DDBJ whole genome shotgun (WGS) entry which is preliminary data.</text>
</comment>
<dbReference type="AlphaFoldDB" id="A0A919P8U2"/>
<dbReference type="RefSeq" id="WP_203758048.1">
    <property type="nucleotide sequence ID" value="NZ_BONK01000015.1"/>
</dbReference>
<dbReference type="Gene3D" id="3.30.70.270">
    <property type="match status" value="1"/>
</dbReference>
<name>A0A919P8U2_9CELL</name>
<evidence type="ECO:0000259" key="1">
    <source>
        <dbReference type="PROSITE" id="PS50887"/>
    </source>
</evidence>
<dbReference type="GO" id="GO:1902201">
    <property type="term" value="P:negative regulation of bacterial-type flagellum-dependent cell motility"/>
    <property type="evidence" value="ECO:0007669"/>
    <property type="project" value="TreeGrafter"/>
</dbReference>
<dbReference type="Gene3D" id="1.25.40.10">
    <property type="entry name" value="Tetratricopeptide repeat domain"/>
    <property type="match status" value="2"/>
</dbReference>
<accession>A0A919P8U2</accession>
<dbReference type="InterPro" id="IPR011990">
    <property type="entry name" value="TPR-like_helical_dom_sf"/>
</dbReference>
<keyword evidence="3" id="KW-1185">Reference proteome</keyword>
<dbReference type="GO" id="GO:0043709">
    <property type="term" value="P:cell adhesion involved in single-species biofilm formation"/>
    <property type="evidence" value="ECO:0007669"/>
    <property type="project" value="TreeGrafter"/>
</dbReference>
<dbReference type="SUPFAM" id="SSF48452">
    <property type="entry name" value="TPR-like"/>
    <property type="match status" value="2"/>
</dbReference>
<dbReference type="Proteomes" id="UP000632740">
    <property type="component" value="Unassembled WGS sequence"/>
</dbReference>
<evidence type="ECO:0000313" key="2">
    <source>
        <dbReference type="EMBL" id="GIG23039.1"/>
    </source>
</evidence>
<dbReference type="SMART" id="SM00267">
    <property type="entry name" value="GGDEF"/>
    <property type="match status" value="1"/>
</dbReference>
<dbReference type="InterPro" id="IPR050469">
    <property type="entry name" value="Diguanylate_Cyclase"/>
</dbReference>
<organism evidence="2 3">
    <name type="scientific">Cellulomonas chitinilytica</name>
    <dbReference type="NCBI Taxonomy" id="398759"/>
    <lineage>
        <taxon>Bacteria</taxon>
        <taxon>Bacillati</taxon>
        <taxon>Actinomycetota</taxon>
        <taxon>Actinomycetes</taxon>
        <taxon>Micrococcales</taxon>
        <taxon>Cellulomonadaceae</taxon>
        <taxon>Cellulomonas</taxon>
    </lineage>
</organism>
<dbReference type="FunFam" id="3.30.70.270:FF:000001">
    <property type="entry name" value="Diguanylate cyclase domain protein"/>
    <property type="match status" value="1"/>
</dbReference>
<feature type="domain" description="GGDEF" evidence="1">
    <location>
        <begin position="405"/>
        <end position="537"/>
    </location>
</feature>
<reference evidence="2" key="1">
    <citation type="submission" date="2021-01" db="EMBL/GenBank/DDBJ databases">
        <title>Whole genome shotgun sequence of Cellulomonas chitinilytica NBRC 110799.</title>
        <authorList>
            <person name="Komaki H."/>
            <person name="Tamura T."/>
        </authorList>
    </citation>
    <scope>NUCLEOTIDE SEQUENCE</scope>
    <source>
        <strain evidence="2">NBRC 110799</strain>
    </source>
</reference>
<dbReference type="PROSITE" id="PS50887">
    <property type="entry name" value="GGDEF"/>
    <property type="match status" value="1"/>
</dbReference>
<evidence type="ECO:0000313" key="3">
    <source>
        <dbReference type="Proteomes" id="UP000632740"/>
    </source>
</evidence>
<dbReference type="Pfam" id="PF00990">
    <property type="entry name" value="GGDEF"/>
    <property type="match status" value="1"/>
</dbReference>
<dbReference type="NCBIfam" id="TIGR00254">
    <property type="entry name" value="GGDEF"/>
    <property type="match status" value="1"/>
</dbReference>
<dbReference type="PANTHER" id="PTHR45138:SF9">
    <property type="entry name" value="DIGUANYLATE CYCLASE DGCM-RELATED"/>
    <property type="match status" value="1"/>
</dbReference>
<dbReference type="GO" id="GO:0052621">
    <property type="term" value="F:diguanylate cyclase activity"/>
    <property type="evidence" value="ECO:0007669"/>
    <property type="project" value="TreeGrafter"/>
</dbReference>